<dbReference type="OrthoDB" id="6435952at2759"/>
<keyword evidence="3" id="KW-1185">Reference proteome</keyword>
<evidence type="ECO:0000256" key="1">
    <source>
        <dbReference type="SAM" id="Phobius"/>
    </source>
</evidence>
<proteinExistence type="predicted"/>
<feature type="transmembrane region" description="Helical" evidence="1">
    <location>
        <begin position="17"/>
        <end position="40"/>
    </location>
</feature>
<gene>
    <name evidence="2" type="ORF">TNIN_268391</name>
</gene>
<comment type="caution">
    <text evidence="2">The sequence shown here is derived from an EMBL/GenBank/DDBJ whole genome shotgun (WGS) entry which is preliminary data.</text>
</comment>
<dbReference type="Proteomes" id="UP000886998">
    <property type="component" value="Unassembled WGS sequence"/>
</dbReference>
<protein>
    <submittedName>
        <fullName evidence="2">Uncharacterized protein</fullName>
    </submittedName>
</protein>
<evidence type="ECO:0000313" key="3">
    <source>
        <dbReference type="Proteomes" id="UP000886998"/>
    </source>
</evidence>
<keyword evidence="1" id="KW-0812">Transmembrane</keyword>
<sequence length="115" mass="13036">MCSSILGMTLTGIHSKILIVTVVLYGISNLISLIGVPWTAGELPLEQNKFKDAFYKRSHSRFLIVMTSEETLCKREVLDKPNFVLNGCSIFYYTRNSIFTLTGMLLTYAFIIYPN</sequence>
<feature type="transmembrane region" description="Helical" evidence="1">
    <location>
        <begin position="90"/>
        <end position="113"/>
    </location>
</feature>
<accession>A0A8X7CSJ8</accession>
<reference evidence="2" key="1">
    <citation type="submission" date="2020-08" db="EMBL/GenBank/DDBJ databases">
        <title>Multicomponent nature underlies the extraordinary mechanical properties of spider dragline silk.</title>
        <authorList>
            <person name="Kono N."/>
            <person name="Nakamura H."/>
            <person name="Mori M."/>
            <person name="Yoshida Y."/>
            <person name="Ohtoshi R."/>
            <person name="Malay A.D."/>
            <person name="Moran D.A.P."/>
            <person name="Tomita M."/>
            <person name="Numata K."/>
            <person name="Arakawa K."/>
        </authorList>
    </citation>
    <scope>NUCLEOTIDE SEQUENCE</scope>
</reference>
<evidence type="ECO:0000313" key="2">
    <source>
        <dbReference type="EMBL" id="GFY79386.1"/>
    </source>
</evidence>
<dbReference type="AlphaFoldDB" id="A0A8X7CSJ8"/>
<organism evidence="2 3">
    <name type="scientific">Trichonephila inaurata madagascariensis</name>
    <dbReference type="NCBI Taxonomy" id="2747483"/>
    <lineage>
        <taxon>Eukaryota</taxon>
        <taxon>Metazoa</taxon>
        <taxon>Ecdysozoa</taxon>
        <taxon>Arthropoda</taxon>
        <taxon>Chelicerata</taxon>
        <taxon>Arachnida</taxon>
        <taxon>Araneae</taxon>
        <taxon>Araneomorphae</taxon>
        <taxon>Entelegynae</taxon>
        <taxon>Araneoidea</taxon>
        <taxon>Nephilidae</taxon>
        <taxon>Trichonephila</taxon>
        <taxon>Trichonephila inaurata</taxon>
    </lineage>
</organism>
<dbReference type="EMBL" id="BMAV01023557">
    <property type="protein sequence ID" value="GFY79386.1"/>
    <property type="molecule type" value="Genomic_DNA"/>
</dbReference>
<keyword evidence="1" id="KW-0472">Membrane</keyword>
<name>A0A8X7CSJ8_9ARAC</name>
<keyword evidence="1" id="KW-1133">Transmembrane helix</keyword>